<accession>A0ABS9IWR9</accession>
<dbReference type="EMBL" id="JAKKOR010000012">
    <property type="protein sequence ID" value="MCF8590015.1"/>
    <property type="molecule type" value="Genomic_DNA"/>
</dbReference>
<dbReference type="InterPro" id="IPR005471">
    <property type="entry name" value="Tscrpt_reg_IclR_N"/>
</dbReference>
<dbReference type="SUPFAM" id="SSF55781">
    <property type="entry name" value="GAF domain-like"/>
    <property type="match status" value="1"/>
</dbReference>
<feature type="domain" description="IclR-ED" evidence="5">
    <location>
        <begin position="88"/>
        <end position="267"/>
    </location>
</feature>
<dbReference type="Proteomes" id="UP001200110">
    <property type="component" value="Unassembled WGS sequence"/>
</dbReference>
<evidence type="ECO:0000256" key="2">
    <source>
        <dbReference type="ARBA" id="ARBA00023125"/>
    </source>
</evidence>
<dbReference type="PROSITE" id="PS51077">
    <property type="entry name" value="HTH_ICLR"/>
    <property type="match status" value="1"/>
</dbReference>
<gene>
    <name evidence="6" type="ORF">L5G33_16290</name>
</gene>
<keyword evidence="1" id="KW-0805">Transcription regulation</keyword>
<dbReference type="SUPFAM" id="SSF46785">
    <property type="entry name" value="Winged helix' DNA-binding domain"/>
    <property type="match status" value="1"/>
</dbReference>
<keyword evidence="3" id="KW-0804">Transcription</keyword>
<dbReference type="PROSITE" id="PS51078">
    <property type="entry name" value="ICLR_ED"/>
    <property type="match status" value="1"/>
</dbReference>
<dbReference type="RefSeq" id="WP_236999388.1">
    <property type="nucleotide sequence ID" value="NZ_JAKKOR010000012.1"/>
</dbReference>
<dbReference type="InterPro" id="IPR014757">
    <property type="entry name" value="Tscrpt_reg_IclR_C"/>
</dbReference>
<dbReference type="InterPro" id="IPR036390">
    <property type="entry name" value="WH_DNA-bd_sf"/>
</dbReference>
<reference evidence="6 7" key="1">
    <citation type="submission" date="2022-01" db="EMBL/GenBank/DDBJ databases">
        <authorList>
            <person name="Huang Y."/>
        </authorList>
    </citation>
    <scope>NUCLEOTIDE SEQUENCE [LARGE SCALE GENOMIC DNA]</scope>
    <source>
        <strain evidence="6 7">HY366</strain>
    </source>
</reference>
<dbReference type="InterPro" id="IPR029016">
    <property type="entry name" value="GAF-like_dom_sf"/>
</dbReference>
<dbReference type="Pfam" id="PF09339">
    <property type="entry name" value="HTH_IclR"/>
    <property type="match status" value="1"/>
</dbReference>
<sequence>MDQDLILRPKGRTTLSEASSETGGTESADRVADVLLLFGRSDTPLGVSMIARSLSLSKAVVHRILRSLVSRSLLQTVPEGSEYTLGPAAMALSARAFSQVDVRSVAAPVLRRLRAQTRETATVSVLTGKERIYLDQFESPQEVKMVVDIGARLPLHSGASSRAILAFLPGSFIDDAVRDLRAMHPDLDEDGYRHELDQIRERGYAISLNERNTGAAAIAAPFFDAAGNVMGSISSSGPAFRYSVDTHSEHGELVAEAARAITDLLRA</sequence>
<dbReference type="Gene3D" id="3.30.450.40">
    <property type="match status" value="1"/>
</dbReference>
<organism evidence="6 7">
    <name type="scientific">Gordonia liuliyuniae</name>
    <dbReference type="NCBI Taxonomy" id="2911517"/>
    <lineage>
        <taxon>Bacteria</taxon>
        <taxon>Bacillati</taxon>
        <taxon>Actinomycetota</taxon>
        <taxon>Actinomycetes</taxon>
        <taxon>Mycobacteriales</taxon>
        <taxon>Gordoniaceae</taxon>
        <taxon>Gordonia</taxon>
    </lineage>
</organism>
<comment type="caution">
    <text evidence="6">The sequence shown here is derived from an EMBL/GenBank/DDBJ whole genome shotgun (WGS) entry which is preliminary data.</text>
</comment>
<dbReference type="Gene3D" id="1.10.10.10">
    <property type="entry name" value="Winged helix-like DNA-binding domain superfamily/Winged helix DNA-binding domain"/>
    <property type="match status" value="1"/>
</dbReference>
<evidence type="ECO:0000256" key="1">
    <source>
        <dbReference type="ARBA" id="ARBA00023015"/>
    </source>
</evidence>
<keyword evidence="7" id="KW-1185">Reference proteome</keyword>
<dbReference type="PANTHER" id="PTHR30136:SF24">
    <property type="entry name" value="HTH-TYPE TRANSCRIPTIONAL REPRESSOR ALLR"/>
    <property type="match status" value="1"/>
</dbReference>
<evidence type="ECO:0000313" key="7">
    <source>
        <dbReference type="Proteomes" id="UP001200110"/>
    </source>
</evidence>
<evidence type="ECO:0000313" key="6">
    <source>
        <dbReference type="EMBL" id="MCF8590015.1"/>
    </source>
</evidence>
<evidence type="ECO:0000259" key="4">
    <source>
        <dbReference type="PROSITE" id="PS51077"/>
    </source>
</evidence>
<dbReference type="PANTHER" id="PTHR30136">
    <property type="entry name" value="HELIX-TURN-HELIX TRANSCRIPTIONAL REGULATOR, ICLR FAMILY"/>
    <property type="match status" value="1"/>
</dbReference>
<proteinExistence type="predicted"/>
<evidence type="ECO:0000259" key="5">
    <source>
        <dbReference type="PROSITE" id="PS51078"/>
    </source>
</evidence>
<dbReference type="Pfam" id="PF01614">
    <property type="entry name" value="IclR_C"/>
    <property type="match status" value="1"/>
</dbReference>
<keyword evidence="2" id="KW-0238">DNA-binding</keyword>
<dbReference type="SMART" id="SM00346">
    <property type="entry name" value="HTH_ICLR"/>
    <property type="match status" value="1"/>
</dbReference>
<dbReference type="InterPro" id="IPR036388">
    <property type="entry name" value="WH-like_DNA-bd_sf"/>
</dbReference>
<protein>
    <submittedName>
        <fullName evidence="6">IclR family transcriptional regulator</fullName>
    </submittedName>
</protein>
<name>A0ABS9IWR9_9ACTN</name>
<dbReference type="InterPro" id="IPR050707">
    <property type="entry name" value="HTH_MetabolicPath_Reg"/>
</dbReference>
<feature type="domain" description="HTH iclR-type" evidence="4">
    <location>
        <begin position="25"/>
        <end position="87"/>
    </location>
</feature>
<evidence type="ECO:0000256" key="3">
    <source>
        <dbReference type="ARBA" id="ARBA00023163"/>
    </source>
</evidence>